<keyword evidence="2" id="KW-1133">Transmembrane helix</keyword>
<evidence type="ECO:0000313" key="5">
    <source>
        <dbReference type="RefSeq" id="XP_072601388.1"/>
    </source>
</evidence>
<proteinExistence type="predicted"/>
<evidence type="ECO:0000256" key="2">
    <source>
        <dbReference type="SAM" id="Phobius"/>
    </source>
</evidence>
<evidence type="ECO:0000313" key="4">
    <source>
        <dbReference type="Proteomes" id="UP001652641"/>
    </source>
</evidence>
<evidence type="ECO:0000256" key="1">
    <source>
        <dbReference type="SAM" id="MobiDB-lite"/>
    </source>
</evidence>
<feature type="compositionally biased region" description="Basic and acidic residues" evidence="1">
    <location>
        <begin position="620"/>
        <end position="630"/>
    </location>
</feature>
<dbReference type="GeneID" id="112930165"/>
<feature type="transmembrane region" description="Helical" evidence="2">
    <location>
        <begin position="358"/>
        <end position="381"/>
    </location>
</feature>
<feature type="compositionally biased region" description="Acidic residues" evidence="1">
    <location>
        <begin position="457"/>
        <end position="467"/>
    </location>
</feature>
<dbReference type="CDD" id="cd21910">
    <property type="entry name" value="JAK1bd_box_IFNLR1"/>
    <property type="match status" value="1"/>
</dbReference>
<feature type="compositionally biased region" description="Gly residues" evidence="1">
    <location>
        <begin position="66"/>
        <end position="95"/>
    </location>
</feature>
<protein>
    <submittedName>
        <fullName evidence="5">Interferon lambda receptor 1</fullName>
    </submittedName>
</protein>
<dbReference type="Proteomes" id="UP001652641">
    <property type="component" value="Chromosome 2"/>
</dbReference>
<feature type="compositionally biased region" description="Acidic residues" evidence="1">
    <location>
        <begin position="606"/>
        <end position="619"/>
    </location>
</feature>
<dbReference type="Pfam" id="PF01108">
    <property type="entry name" value="Tissue_fac"/>
    <property type="match status" value="1"/>
</dbReference>
<evidence type="ECO:0000259" key="3">
    <source>
        <dbReference type="PROSITE" id="PS50853"/>
    </source>
</evidence>
<dbReference type="PANTHER" id="PTHR20859:SF55">
    <property type="entry name" value="INTERFERON LAMBDA RECEPTOR 1"/>
    <property type="match status" value="1"/>
</dbReference>
<keyword evidence="2" id="KW-0472">Membrane</keyword>
<reference evidence="5" key="2">
    <citation type="submission" date="2025-08" db="UniProtKB">
        <authorList>
            <consortium name="RefSeq"/>
        </authorList>
    </citation>
    <scope>IDENTIFICATION</scope>
    <source>
        <tissue evidence="5">Cell line</tissue>
    </source>
</reference>
<accession>A0ABM4ZFQ5</accession>
<keyword evidence="5" id="KW-0675">Receptor</keyword>
<organism evidence="4 5">
    <name type="scientific">Vulpes vulpes</name>
    <name type="common">Red fox</name>
    <dbReference type="NCBI Taxonomy" id="9627"/>
    <lineage>
        <taxon>Eukaryota</taxon>
        <taxon>Metazoa</taxon>
        <taxon>Chordata</taxon>
        <taxon>Craniata</taxon>
        <taxon>Vertebrata</taxon>
        <taxon>Euteleostomi</taxon>
        <taxon>Mammalia</taxon>
        <taxon>Eutheria</taxon>
        <taxon>Laurasiatheria</taxon>
        <taxon>Carnivora</taxon>
        <taxon>Caniformia</taxon>
        <taxon>Canidae</taxon>
        <taxon>Vulpes</taxon>
    </lineage>
</organism>
<feature type="region of interest" description="Disordered" evidence="1">
    <location>
        <begin position="606"/>
        <end position="657"/>
    </location>
</feature>
<keyword evidence="4" id="KW-1185">Reference proteome</keyword>
<dbReference type="SUPFAM" id="SSF49265">
    <property type="entry name" value="Fibronectin type III"/>
    <property type="match status" value="2"/>
</dbReference>
<feature type="region of interest" description="Disordered" evidence="1">
    <location>
        <begin position="60"/>
        <end position="121"/>
    </location>
</feature>
<feature type="region of interest" description="Disordered" evidence="1">
    <location>
        <begin position="451"/>
        <end position="550"/>
    </location>
</feature>
<dbReference type="InterPro" id="IPR003961">
    <property type="entry name" value="FN3_dom"/>
</dbReference>
<keyword evidence="2" id="KW-0812">Transmembrane</keyword>
<dbReference type="Gene3D" id="2.60.40.10">
    <property type="entry name" value="Immunoglobulins"/>
    <property type="match status" value="2"/>
</dbReference>
<dbReference type="InterPro" id="IPR013783">
    <property type="entry name" value="Ig-like_fold"/>
</dbReference>
<gene>
    <name evidence="5" type="primary">IFNLR1</name>
</gene>
<dbReference type="InterPro" id="IPR050650">
    <property type="entry name" value="Type-II_Cytokine-TF_Rcpt"/>
</dbReference>
<dbReference type="InterPro" id="IPR036116">
    <property type="entry name" value="FN3_sf"/>
</dbReference>
<name>A0ABM4ZFQ5_VULVU</name>
<dbReference type="PANTHER" id="PTHR20859">
    <property type="entry name" value="INTERFERON/INTERLEUKIN RECEPTOR"/>
    <property type="match status" value="1"/>
</dbReference>
<feature type="domain" description="Fibronectin type-III" evidence="3">
    <location>
        <begin position="157"/>
        <end position="250"/>
    </location>
</feature>
<dbReference type="PROSITE" id="PS50853">
    <property type="entry name" value="FN3"/>
    <property type="match status" value="1"/>
</dbReference>
<sequence length="657" mass="71713">MCQALGLRIQGQRDYYRHKNDFYEMTMKSLKETRAEVPRWNSQLAGGDTQFALPVPLPPCGLTDPGAGGRGAGGGGAAPGKARGGAGPGGAGRGGAAPRPPIGCGRRGLRAGAGGAGGGRWRRGARGAGAGLAGAGRWAPLLLCLLQSALGKPCLAPPQNVTLLSRNFSVYLTWLPGPGYSQNVTYFVAYQSAPTPRRWRKVKKCAGTKELACSLMCLEKQDLYNKFKGRVWAVSPSARSPSVESNYLDYLFEVEPAPPTLVVTRTEEILSINATYQLPHCMPPPDLKYEVDFWKEGIKNKTQFPATPHGQPVQIPLQPAISGHYCLRARTIYTFGDPKYSEFSKPTCFFLGAPGTRWAFLGLLPLLLPLLLVIAIGHVFWKSLTANPWFQRAQMPLALDFSGYRHSVATFQPRGPEYLDILVLCPQKELTRKVRPSPGIRTPVIFQAGYEKNSAEEEKEDEEDTDDCVSFQPYLEPPPFLGQEHQIPRHSEAGSTWSVPAQVEDSSATDASDRSWASTGGSSPWDEPGSSCYLAKKTPGQGPSGDGCQEPLSLPEFSNDMSFLEDPLKDDLSFWANWGFSSPGLNIVPGEPPVSLHTLTFCWDSCPEEEEEEEEEEEIEGGRDQSKVEDDSTGNWGARSLQKSEVRGETLGHYMAR</sequence>
<reference evidence="4" key="1">
    <citation type="submission" date="2025-05" db="UniProtKB">
        <authorList>
            <consortium name="RefSeq"/>
        </authorList>
    </citation>
    <scope>NUCLEOTIDE SEQUENCE [LARGE SCALE GENOMIC DNA]</scope>
</reference>
<feature type="compositionally biased region" description="Polar residues" evidence="1">
    <location>
        <begin position="493"/>
        <end position="522"/>
    </location>
</feature>
<dbReference type="RefSeq" id="XP_072601388.1">
    <property type="nucleotide sequence ID" value="XM_072745287.1"/>
</dbReference>